<proteinExistence type="predicted"/>
<accession>A0ABS5TI41</accession>
<dbReference type="InterPro" id="IPR007278">
    <property type="entry name" value="DUF397"/>
</dbReference>
<evidence type="ECO:0000259" key="1">
    <source>
        <dbReference type="Pfam" id="PF04149"/>
    </source>
</evidence>
<evidence type="ECO:0000313" key="2">
    <source>
        <dbReference type="EMBL" id="MBT0770764.1"/>
    </source>
</evidence>
<reference evidence="2 3" key="1">
    <citation type="submission" date="2021-05" db="EMBL/GenBank/DDBJ databases">
        <title>Kineosporia and Streptomyces sp. nov. two new marine actinobacteria isolated from Coral.</title>
        <authorList>
            <person name="Buangrab K."/>
            <person name="Sutthacheep M."/>
            <person name="Yeemin T."/>
            <person name="Harunari E."/>
            <person name="Igarashi Y."/>
            <person name="Kanchanasin P."/>
            <person name="Tanasupawat S."/>
            <person name="Phongsopitanun W."/>
        </authorList>
    </citation>
    <scope>NUCLEOTIDE SEQUENCE [LARGE SCALE GENOMIC DNA]</scope>
    <source>
        <strain evidence="2 3">J2-2</strain>
    </source>
</reference>
<dbReference type="Proteomes" id="UP001197247">
    <property type="component" value="Unassembled WGS sequence"/>
</dbReference>
<feature type="domain" description="DUF397" evidence="1">
    <location>
        <begin position="8"/>
        <end position="61"/>
    </location>
</feature>
<evidence type="ECO:0000313" key="3">
    <source>
        <dbReference type="Proteomes" id="UP001197247"/>
    </source>
</evidence>
<organism evidence="2 3">
    <name type="scientific">Kineosporia corallincola</name>
    <dbReference type="NCBI Taxonomy" id="2835133"/>
    <lineage>
        <taxon>Bacteria</taxon>
        <taxon>Bacillati</taxon>
        <taxon>Actinomycetota</taxon>
        <taxon>Actinomycetes</taxon>
        <taxon>Kineosporiales</taxon>
        <taxon>Kineosporiaceae</taxon>
        <taxon>Kineosporia</taxon>
    </lineage>
</organism>
<name>A0ABS5TI41_9ACTN</name>
<sequence>MKDLFEGADWRKSTKSSGTGGACVEVAFLADGSVALRESDQPESVVITTPVKWDAFLAGVRNCEFDRPGT</sequence>
<protein>
    <submittedName>
        <fullName evidence="2">DUF397 domain-containing protein</fullName>
    </submittedName>
</protein>
<gene>
    <name evidence="2" type="ORF">KIH74_17610</name>
</gene>
<dbReference type="RefSeq" id="WP_214157066.1">
    <property type="nucleotide sequence ID" value="NZ_JAHBAY010000007.1"/>
</dbReference>
<dbReference type="Pfam" id="PF04149">
    <property type="entry name" value="DUF397"/>
    <property type="match status" value="1"/>
</dbReference>
<comment type="caution">
    <text evidence="2">The sequence shown here is derived from an EMBL/GenBank/DDBJ whole genome shotgun (WGS) entry which is preliminary data.</text>
</comment>
<keyword evidence="3" id="KW-1185">Reference proteome</keyword>
<dbReference type="EMBL" id="JAHBAY010000007">
    <property type="protein sequence ID" value="MBT0770764.1"/>
    <property type="molecule type" value="Genomic_DNA"/>
</dbReference>